<name>A0A4C1ST06_EUMVA</name>
<proteinExistence type="predicted"/>
<protein>
    <recommendedName>
        <fullName evidence="3">Reverse transcriptase domain-containing protein</fullName>
    </recommendedName>
</protein>
<dbReference type="EMBL" id="BGZK01003741">
    <property type="protein sequence ID" value="GBP04181.1"/>
    <property type="molecule type" value="Genomic_DNA"/>
</dbReference>
<gene>
    <name evidence="1" type="ORF">EVAR_19130_1</name>
</gene>
<sequence length="91" mass="9964">MVSLDIGAPSTTRGGRRWRPSALGCPVNLHGLVRGYLRDREVVVKYAGGVQERDFKGCIQGSIAGPTFWNLILDSTPRTRGTRRIRAGVRG</sequence>
<keyword evidence="2" id="KW-1185">Reference proteome</keyword>
<dbReference type="OrthoDB" id="7382669at2759"/>
<evidence type="ECO:0008006" key="3">
    <source>
        <dbReference type="Google" id="ProtNLM"/>
    </source>
</evidence>
<dbReference type="AlphaFoldDB" id="A0A4C1ST06"/>
<comment type="caution">
    <text evidence="1">The sequence shown here is derived from an EMBL/GenBank/DDBJ whole genome shotgun (WGS) entry which is preliminary data.</text>
</comment>
<evidence type="ECO:0000313" key="1">
    <source>
        <dbReference type="EMBL" id="GBP04181.1"/>
    </source>
</evidence>
<organism evidence="1 2">
    <name type="scientific">Eumeta variegata</name>
    <name type="common">Bagworm moth</name>
    <name type="synonym">Eumeta japonica</name>
    <dbReference type="NCBI Taxonomy" id="151549"/>
    <lineage>
        <taxon>Eukaryota</taxon>
        <taxon>Metazoa</taxon>
        <taxon>Ecdysozoa</taxon>
        <taxon>Arthropoda</taxon>
        <taxon>Hexapoda</taxon>
        <taxon>Insecta</taxon>
        <taxon>Pterygota</taxon>
        <taxon>Neoptera</taxon>
        <taxon>Endopterygota</taxon>
        <taxon>Lepidoptera</taxon>
        <taxon>Glossata</taxon>
        <taxon>Ditrysia</taxon>
        <taxon>Tineoidea</taxon>
        <taxon>Psychidae</taxon>
        <taxon>Oiketicinae</taxon>
        <taxon>Eumeta</taxon>
    </lineage>
</organism>
<dbReference type="Proteomes" id="UP000299102">
    <property type="component" value="Unassembled WGS sequence"/>
</dbReference>
<evidence type="ECO:0000313" key="2">
    <source>
        <dbReference type="Proteomes" id="UP000299102"/>
    </source>
</evidence>
<reference evidence="1 2" key="1">
    <citation type="journal article" date="2019" name="Commun. Biol.">
        <title>The bagworm genome reveals a unique fibroin gene that provides high tensile strength.</title>
        <authorList>
            <person name="Kono N."/>
            <person name="Nakamura H."/>
            <person name="Ohtoshi R."/>
            <person name="Tomita M."/>
            <person name="Numata K."/>
            <person name="Arakawa K."/>
        </authorList>
    </citation>
    <scope>NUCLEOTIDE SEQUENCE [LARGE SCALE GENOMIC DNA]</scope>
</reference>
<accession>A0A4C1ST06</accession>